<dbReference type="AlphaFoldDB" id="E9DV99"/>
<evidence type="ECO:0000313" key="1">
    <source>
        <dbReference type="EMBL" id="EFY92276.1"/>
    </source>
</evidence>
<dbReference type="RefSeq" id="XP_007807887.1">
    <property type="nucleotide sequence ID" value="XM_007809696.1"/>
</dbReference>
<gene>
    <name evidence="1" type="ORF">MAC_01547</name>
</gene>
<name>E9DV99_METAQ</name>
<reference evidence="1 2" key="1">
    <citation type="journal article" date="2011" name="PLoS Genet.">
        <title>Genome sequencing and comparative transcriptomics of the model entomopathogenic fungi Metarhizium anisopliae and M. acridum.</title>
        <authorList>
            <person name="Gao Q."/>
            <person name="Jin K."/>
            <person name="Ying S.H."/>
            <person name="Zhang Y."/>
            <person name="Xiao G."/>
            <person name="Shang Y."/>
            <person name="Duan Z."/>
            <person name="Hu X."/>
            <person name="Xie X.Q."/>
            <person name="Zhou G."/>
            <person name="Peng G."/>
            <person name="Luo Z."/>
            <person name="Huang W."/>
            <person name="Wang B."/>
            <person name="Fang W."/>
            <person name="Wang S."/>
            <person name="Zhong Y."/>
            <person name="Ma L.J."/>
            <person name="St Leger R.J."/>
            <person name="Zhao G.P."/>
            <person name="Pei Y."/>
            <person name="Feng M.G."/>
            <person name="Xia Y."/>
            <person name="Wang C."/>
        </authorList>
    </citation>
    <scope>NUCLEOTIDE SEQUENCE [LARGE SCALE GENOMIC DNA]</scope>
    <source>
        <strain evidence="1 2">CQMa 102</strain>
    </source>
</reference>
<evidence type="ECO:0000313" key="2">
    <source>
        <dbReference type="Proteomes" id="UP000002499"/>
    </source>
</evidence>
<dbReference type="OMA" id="FAQMAND"/>
<dbReference type="HOGENOM" id="CLU_128319_1_0_1"/>
<protein>
    <submittedName>
        <fullName evidence="1">Uncharacterized protein</fullName>
    </submittedName>
</protein>
<keyword evidence="2" id="KW-1185">Reference proteome</keyword>
<dbReference type="Proteomes" id="UP000002499">
    <property type="component" value="Unassembled WGS sequence"/>
</dbReference>
<proteinExistence type="predicted"/>
<dbReference type="EMBL" id="GL698476">
    <property type="protein sequence ID" value="EFY92276.1"/>
    <property type="molecule type" value="Genomic_DNA"/>
</dbReference>
<dbReference type="STRING" id="655827.E9DV99"/>
<organism evidence="2">
    <name type="scientific">Metarhizium acridum (strain CQMa 102)</name>
    <dbReference type="NCBI Taxonomy" id="655827"/>
    <lineage>
        <taxon>Eukaryota</taxon>
        <taxon>Fungi</taxon>
        <taxon>Dikarya</taxon>
        <taxon>Ascomycota</taxon>
        <taxon>Pezizomycotina</taxon>
        <taxon>Sordariomycetes</taxon>
        <taxon>Hypocreomycetidae</taxon>
        <taxon>Hypocreales</taxon>
        <taxon>Clavicipitaceae</taxon>
        <taxon>Metarhizium</taxon>
    </lineage>
</organism>
<dbReference type="InParanoid" id="E9DV99"/>
<dbReference type="KEGG" id="maw:19245858"/>
<dbReference type="eggNOG" id="ENOG502T9II">
    <property type="taxonomic scope" value="Eukaryota"/>
</dbReference>
<accession>E9DV99</accession>
<sequence>MSPHLRPRFRSLYTLPLQYNRAFQFRRAFHDAKAEFITFDAKGSLKTRNLDIIIGEPHQAYIMFDKEVGFAMKSAITKQTGICLTSDPEKIPLTFFHETLHFAHAMVPYPRVTIERDLPRQNATNMSPATLWLWGASHCITLDGTTDHKFEESARESYERLKGAAELLRDR</sequence>
<dbReference type="GeneID" id="19245858"/>
<dbReference type="OrthoDB" id="5330139at2759"/>